<feature type="region of interest" description="Disordered" evidence="1">
    <location>
        <begin position="214"/>
        <end position="261"/>
    </location>
</feature>
<feature type="compositionally biased region" description="Polar residues" evidence="1">
    <location>
        <begin position="697"/>
        <end position="708"/>
    </location>
</feature>
<name>A0A9D4UD30_ADICA</name>
<evidence type="ECO:0000313" key="3">
    <source>
        <dbReference type="Proteomes" id="UP000886520"/>
    </source>
</evidence>
<feature type="region of interest" description="Disordered" evidence="1">
    <location>
        <begin position="384"/>
        <end position="471"/>
    </location>
</feature>
<feature type="compositionally biased region" description="Polar residues" evidence="1">
    <location>
        <begin position="787"/>
        <end position="806"/>
    </location>
</feature>
<comment type="caution">
    <text evidence="2">The sequence shown here is derived from an EMBL/GenBank/DDBJ whole genome shotgun (WGS) entry which is preliminary data.</text>
</comment>
<keyword evidence="3" id="KW-1185">Reference proteome</keyword>
<feature type="region of interest" description="Disordered" evidence="1">
    <location>
        <begin position="651"/>
        <end position="820"/>
    </location>
</feature>
<feature type="compositionally biased region" description="Basic and acidic residues" evidence="1">
    <location>
        <begin position="441"/>
        <end position="454"/>
    </location>
</feature>
<dbReference type="AlphaFoldDB" id="A0A9D4UD30"/>
<feature type="compositionally biased region" description="Polar residues" evidence="1">
    <location>
        <begin position="231"/>
        <end position="247"/>
    </location>
</feature>
<gene>
    <name evidence="2" type="ORF">GOP47_0019601</name>
</gene>
<feature type="compositionally biased region" description="Acidic residues" evidence="1">
    <location>
        <begin position="711"/>
        <end position="721"/>
    </location>
</feature>
<sequence length="820" mass="90401">MEPTFADTLQEDERSLGIIESNEVTRDATRPPRVQWKNTNEGTHQALSGSSSSSNGSTSHQDELASTSTALDDLSREPPTGSVLYKDGVGSKETDTRARKPLSRARICLEDSLSELKILVGHIQAASYVFHDLHLFTSSYPREKKKFPSPFILRWPSTGKERSWPHMSDWQHRYLYDSPHEDLVMWPEFPPITKSEPPDKFHDTSNIMKQTYETTSSARQNETRMEPPDFQTFNQDQPSEQGINQASRKSHSSKVEPATVATDGVRKSIRKQIRDADAPEDVYVERDSQPANASYSEIVQEDWPSASQRLSAVPVVDSMQAPIGMRKSTMMTKPSLSRQASARASRTVAFMAQPEYSSTSDDAASSHLQIQPQAPPAMQSVLVRPSMASQPRSSQTDLSLASSQLPTGQDTPQQYQNSPSFARSQSQSGYDQSANLGEFTPENREGDFEIDKRPLPNTGDYDSVNLGQNYDEDEDLSNTIVNDQSQDYQQETNNLNLRKSVSNLKGVDVDSSQGGDTRRQTYQITSQDSSLDARKSVPKQGSYMQPDISNSQSDARKSFATRGGQYATPVVLETRKSVAVNRQSQDANIGQPDIIRKSVAPDARKSVAPGIRKSAAPVNRQSEPESEVNRDNLSNQQNQVMTLKLDMRRSVAGRPSSIQQPPASASFAGAARQSMRALNPSTGELRRSVYQGPSIEDPTSQEQTSGQLSEEVYDPDQEGDSFEVTSLESSSSRSSVELPEAVLDEPASTPGPATRLSRSNSTNSQNQPGMSSMPARPSSFEGYQPTIRASATRGKSLSSVSFNGNSRGPDERMSIRRQSR</sequence>
<feature type="compositionally biased region" description="Polar residues" evidence="1">
    <location>
        <begin position="387"/>
        <end position="435"/>
    </location>
</feature>
<evidence type="ECO:0000313" key="2">
    <source>
        <dbReference type="EMBL" id="KAI5064906.1"/>
    </source>
</evidence>
<feature type="compositionally biased region" description="Low complexity" evidence="1">
    <location>
        <begin position="722"/>
        <end position="740"/>
    </location>
</feature>
<accession>A0A9D4UD30</accession>
<feature type="region of interest" description="Disordered" evidence="1">
    <location>
        <begin position="601"/>
        <end position="638"/>
    </location>
</feature>
<feature type="region of interest" description="Disordered" evidence="1">
    <location>
        <begin position="525"/>
        <end position="562"/>
    </location>
</feature>
<proteinExistence type="predicted"/>
<protein>
    <submittedName>
        <fullName evidence="2">Uncharacterized protein</fullName>
    </submittedName>
</protein>
<dbReference type="OrthoDB" id="1928468at2759"/>
<feature type="region of interest" description="Disordered" evidence="1">
    <location>
        <begin position="1"/>
        <end position="100"/>
    </location>
</feature>
<feature type="compositionally biased region" description="Basic and acidic residues" evidence="1">
    <location>
        <begin position="89"/>
        <end position="98"/>
    </location>
</feature>
<feature type="compositionally biased region" description="Polar residues" evidence="1">
    <location>
        <begin position="36"/>
        <end position="47"/>
    </location>
</feature>
<dbReference type="Proteomes" id="UP000886520">
    <property type="component" value="Chromosome 19"/>
</dbReference>
<feature type="compositionally biased region" description="Low complexity" evidence="1">
    <location>
        <begin position="48"/>
        <end position="59"/>
    </location>
</feature>
<evidence type="ECO:0000256" key="1">
    <source>
        <dbReference type="SAM" id="MobiDB-lite"/>
    </source>
</evidence>
<dbReference type="EMBL" id="JABFUD020000019">
    <property type="protein sequence ID" value="KAI5064906.1"/>
    <property type="molecule type" value="Genomic_DNA"/>
</dbReference>
<reference evidence="2" key="1">
    <citation type="submission" date="2021-01" db="EMBL/GenBank/DDBJ databases">
        <title>Adiantum capillus-veneris genome.</title>
        <authorList>
            <person name="Fang Y."/>
            <person name="Liao Q."/>
        </authorList>
    </citation>
    <scope>NUCLEOTIDE SEQUENCE</scope>
    <source>
        <strain evidence="2">H3</strain>
        <tissue evidence="2">Leaf</tissue>
    </source>
</reference>
<feature type="compositionally biased region" description="Low complexity" evidence="1">
    <location>
        <begin position="655"/>
        <end position="666"/>
    </location>
</feature>
<feature type="compositionally biased region" description="Polar residues" evidence="1">
    <location>
        <begin position="756"/>
        <end position="770"/>
    </location>
</feature>
<organism evidence="2 3">
    <name type="scientific">Adiantum capillus-veneris</name>
    <name type="common">Maidenhair fern</name>
    <dbReference type="NCBI Taxonomy" id="13818"/>
    <lineage>
        <taxon>Eukaryota</taxon>
        <taxon>Viridiplantae</taxon>
        <taxon>Streptophyta</taxon>
        <taxon>Embryophyta</taxon>
        <taxon>Tracheophyta</taxon>
        <taxon>Polypodiopsida</taxon>
        <taxon>Polypodiidae</taxon>
        <taxon>Polypodiales</taxon>
        <taxon>Pteridineae</taxon>
        <taxon>Pteridaceae</taxon>
        <taxon>Vittarioideae</taxon>
        <taxon>Adiantum</taxon>
    </lineage>
</organism>